<dbReference type="InterPro" id="IPR046450">
    <property type="entry name" value="PA_dom_sf"/>
</dbReference>
<evidence type="ECO:0000256" key="5">
    <source>
        <dbReference type="ARBA" id="ARBA00022801"/>
    </source>
</evidence>
<protein>
    <submittedName>
        <fullName evidence="10">Peptidase M28</fullName>
    </submittedName>
</protein>
<evidence type="ECO:0000256" key="7">
    <source>
        <dbReference type="SAM" id="MobiDB-lite"/>
    </source>
</evidence>
<evidence type="ECO:0000256" key="1">
    <source>
        <dbReference type="ARBA" id="ARBA00022438"/>
    </source>
</evidence>
<dbReference type="Proteomes" id="UP000054223">
    <property type="component" value="Unassembled WGS sequence"/>
</dbReference>
<dbReference type="FunFam" id="3.40.630.10:FF:000088">
    <property type="entry name" value="Peptidase M20"/>
    <property type="match status" value="1"/>
</dbReference>
<dbReference type="CDD" id="cd04821">
    <property type="entry name" value="PA_M28_1_2"/>
    <property type="match status" value="1"/>
</dbReference>
<evidence type="ECO:0000256" key="6">
    <source>
        <dbReference type="ARBA" id="ARBA00022833"/>
    </source>
</evidence>
<sequence length="566" mass="61069">MRFFALAPAAAALLLLAGCQGQSSSGSAATASAPGQVPADSISARDIGEHIRVLASDEFQGRKPFTAGEEKATAYIAAEFKRLGLQPSPNGTYFQPVPLVEITGTPAATMQVSGGKGQPLTLKHLQDYVAFTEREQPKVSLTNSPLVFAGYGVVAPEYNWNDYAGLDVKGKTVVVLINDPGFEIGDTTLFKGKAMTYYGRWTYKYEEAARQGAAGVLIVHNTKPASYPWGVVQSSWTGAKLYPQTADKGASKPAIEGWVQLDVAKRLFAAAGQNYDEAFAAANKRGFRGRPLGNLAVSTSVSNQLRRTESKNVVGVLPGTTRPDEYILYTAHWDHIGVGPVVAGDSIYNGAIDNASGVAALMSIAKGFARAKEKPARSIVFVAVTGEEQGLLGSAYYAAHPLFPLHKTVADLNMDALSAAGPMKDLTVVGYGQSELDEYARDAAQEQGRYIAPDPTPEQGSFFRSDHFSLAHVGVPALYASGRAEHRTKGTSYATQQREEYRSKHYHQPSDEYTPEQWDLTGMEQDARLLFRVGQRLAGETTFPQWKAGSEFKAIREKSLKAAPRT</sequence>
<dbReference type="Pfam" id="PF04389">
    <property type="entry name" value="Peptidase_M28"/>
    <property type="match status" value="1"/>
</dbReference>
<feature type="chain" id="PRO_5040718480" evidence="8">
    <location>
        <begin position="29"/>
        <end position="566"/>
    </location>
</feature>
<evidence type="ECO:0000313" key="11">
    <source>
        <dbReference type="Proteomes" id="UP000054223"/>
    </source>
</evidence>
<evidence type="ECO:0000256" key="2">
    <source>
        <dbReference type="ARBA" id="ARBA00022670"/>
    </source>
</evidence>
<evidence type="ECO:0000313" key="10">
    <source>
        <dbReference type="EMBL" id="KUG05913.1"/>
    </source>
</evidence>
<feature type="region of interest" description="Disordered" evidence="7">
    <location>
        <begin position="485"/>
        <end position="512"/>
    </location>
</feature>
<keyword evidence="2" id="KW-0645">Protease</keyword>
<dbReference type="CDD" id="cd05660">
    <property type="entry name" value="M28_like_PA"/>
    <property type="match status" value="1"/>
</dbReference>
<dbReference type="GO" id="GO:0046872">
    <property type="term" value="F:metal ion binding"/>
    <property type="evidence" value="ECO:0007669"/>
    <property type="project" value="UniProtKB-KW"/>
</dbReference>
<feature type="signal peptide" evidence="8">
    <location>
        <begin position="1"/>
        <end position="28"/>
    </location>
</feature>
<dbReference type="SUPFAM" id="SSF53187">
    <property type="entry name" value="Zn-dependent exopeptidases"/>
    <property type="match status" value="1"/>
</dbReference>
<reference evidence="10 11" key="1">
    <citation type="submission" date="2015-11" db="EMBL/GenBank/DDBJ databases">
        <title>Solirubrum puertoriconensis gen. nov. an environmental bacteria isolated in Puerto Rico.</title>
        <authorList>
            <person name="Cuebas-Irizarry M.F."/>
            <person name="Montalvo-Rodriguez R."/>
        </authorList>
    </citation>
    <scope>NUCLEOTIDE SEQUENCE [LARGE SCALE GENOMIC DNA]</scope>
    <source>
        <strain evidence="10 11">MC1A</strain>
    </source>
</reference>
<dbReference type="SUPFAM" id="SSF52025">
    <property type="entry name" value="PA domain"/>
    <property type="match status" value="1"/>
</dbReference>
<keyword evidence="1" id="KW-0031">Aminopeptidase</keyword>
<dbReference type="AlphaFoldDB" id="A0A9X0HHD2"/>
<dbReference type="PANTHER" id="PTHR12147">
    <property type="entry name" value="METALLOPEPTIDASE M28 FAMILY MEMBER"/>
    <property type="match status" value="1"/>
</dbReference>
<dbReference type="Gene3D" id="3.40.630.10">
    <property type="entry name" value="Zn peptidases"/>
    <property type="match status" value="2"/>
</dbReference>
<dbReference type="PROSITE" id="PS51257">
    <property type="entry name" value="PROKAR_LIPOPROTEIN"/>
    <property type="match status" value="1"/>
</dbReference>
<dbReference type="InterPro" id="IPR007484">
    <property type="entry name" value="Peptidase_M28"/>
</dbReference>
<keyword evidence="6" id="KW-0862">Zinc</keyword>
<gene>
    <name evidence="10" type="ORF">ASU33_00555</name>
</gene>
<keyword evidence="5" id="KW-0378">Hydrolase</keyword>
<evidence type="ECO:0000259" key="9">
    <source>
        <dbReference type="Pfam" id="PF04389"/>
    </source>
</evidence>
<keyword evidence="4 8" id="KW-0732">Signal</keyword>
<dbReference type="RefSeq" id="WP_059071607.1">
    <property type="nucleotide sequence ID" value="NZ_LNAL01000008.1"/>
</dbReference>
<name>A0A9X0HHD2_SOLP1</name>
<feature type="domain" description="Peptidase M28" evidence="9">
    <location>
        <begin position="312"/>
        <end position="522"/>
    </location>
</feature>
<proteinExistence type="predicted"/>
<dbReference type="GO" id="GO:0008235">
    <property type="term" value="F:metalloexopeptidase activity"/>
    <property type="evidence" value="ECO:0007669"/>
    <property type="project" value="InterPro"/>
</dbReference>
<accession>A0A9X0HHD2</accession>
<evidence type="ECO:0000256" key="8">
    <source>
        <dbReference type="SAM" id="SignalP"/>
    </source>
</evidence>
<dbReference type="Gene3D" id="3.50.30.30">
    <property type="match status" value="1"/>
</dbReference>
<evidence type="ECO:0000256" key="4">
    <source>
        <dbReference type="ARBA" id="ARBA00022729"/>
    </source>
</evidence>
<keyword evidence="11" id="KW-1185">Reference proteome</keyword>
<dbReference type="OrthoDB" id="844214at2"/>
<keyword evidence="3" id="KW-0479">Metal-binding</keyword>
<evidence type="ECO:0000256" key="3">
    <source>
        <dbReference type="ARBA" id="ARBA00022723"/>
    </source>
</evidence>
<dbReference type="InterPro" id="IPR045175">
    <property type="entry name" value="M28_fam"/>
</dbReference>
<dbReference type="GO" id="GO:0004177">
    <property type="term" value="F:aminopeptidase activity"/>
    <property type="evidence" value="ECO:0007669"/>
    <property type="project" value="UniProtKB-KW"/>
</dbReference>
<dbReference type="EMBL" id="LNAL01000008">
    <property type="protein sequence ID" value="KUG05913.1"/>
    <property type="molecule type" value="Genomic_DNA"/>
</dbReference>
<organism evidence="10 11">
    <name type="scientific">Solirubrum puertoriconensis</name>
    <dbReference type="NCBI Taxonomy" id="1751427"/>
    <lineage>
        <taxon>Bacteria</taxon>
        <taxon>Pseudomonadati</taxon>
        <taxon>Bacteroidota</taxon>
        <taxon>Cytophagia</taxon>
        <taxon>Cytophagales</taxon>
    </lineage>
</organism>
<comment type="caution">
    <text evidence="10">The sequence shown here is derived from an EMBL/GenBank/DDBJ whole genome shotgun (WGS) entry which is preliminary data.</text>
</comment>
<dbReference type="GO" id="GO:0006508">
    <property type="term" value="P:proteolysis"/>
    <property type="evidence" value="ECO:0007669"/>
    <property type="project" value="UniProtKB-KW"/>
</dbReference>
<dbReference type="PANTHER" id="PTHR12147:SF56">
    <property type="entry name" value="AMINOPEPTIDASE YDR415C-RELATED"/>
    <property type="match status" value="1"/>
</dbReference>